<gene>
    <name evidence="2" type="ORF">LCGC14_1493470</name>
</gene>
<proteinExistence type="predicted"/>
<reference evidence="2" key="1">
    <citation type="journal article" date="2015" name="Nature">
        <title>Complex archaea that bridge the gap between prokaryotes and eukaryotes.</title>
        <authorList>
            <person name="Spang A."/>
            <person name="Saw J.H."/>
            <person name="Jorgensen S.L."/>
            <person name="Zaremba-Niedzwiedzka K."/>
            <person name="Martijn J."/>
            <person name="Lind A.E."/>
            <person name="van Eijk R."/>
            <person name="Schleper C."/>
            <person name="Guy L."/>
            <person name="Ettema T.J."/>
        </authorList>
    </citation>
    <scope>NUCLEOTIDE SEQUENCE</scope>
</reference>
<accession>A0A0F9LLL8</accession>
<organism evidence="2">
    <name type="scientific">marine sediment metagenome</name>
    <dbReference type="NCBI Taxonomy" id="412755"/>
    <lineage>
        <taxon>unclassified sequences</taxon>
        <taxon>metagenomes</taxon>
        <taxon>ecological metagenomes</taxon>
    </lineage>
</organism>
<dbReference type="EMBL" id="LAZR01010762">
    <property type="protein sequence ID" value="KKM65220.1"/>
    <property type="molecule type" value="Genomic_DNA"/>
</dbReference>
<keyword evidence="1" id="KW-0812">Transmembrane</keyword>
<protein>
    <submittedName>
        <fullName evidence="2">Uncharacterized protein</fullName>
    </submittedName>
</protein>
<evidence type="ECO:0000313" key="2">
    <source>
        <dbReference type="EMBL" id="KKM65220.1"/>
    </source>
</evidence>
<dbReference type="AlphaFoldDB" id="A0A0F9LLL8"/>
<sequence length="61" mass="6809">MRNPLRLAWSSVRFLVKDRHDALTYTGIGTLTAGVAMEFGRGWALTAFGLVLLVFAWKGLR</sequence>
<keyword evidence="1" id="KW-0472">Membrane</keyword>
<comment type="caution">
    <text evidence="2">The sequence shown here is derived from an EMBL/GenBank/DDBJ whole genome shotgun (WGS) entry which is preliminary data.</text>
</comment>
<evidence type="ECO:0000256" key="1">
    <source>
        <dbReference type="SAM" id="Phobius"/>
    </source>
</evidence>
<keyword evidence="1" id="KW-1133">Transmembrane helix</keyword>
<feature type="transmembrane region" description="Helical" evidence="1">
    <location>
        <begin position="42"/>
        <end position="60"/>
    </location>
</feature>
<name>A0A0F9LLL8_9ZZZZ</name>